<dbReference type="Gene3D" id="1.10.1660.10">
    <property type="match status" value="1"/>
</dbReference>
<dbReference type="Pfam" id="PF12728">
    <property type="entry name" value="HTH_17"/>
    <property type="match status" value="1"/>
</dbReference>
<accession>A0A0F9NTK8</accession>
<dbReference type="EMBL" id="LAZR01003716">
    <property type="protein sequence ID" value="KKN15392.1"/>
    <property type="molecule type" value="Genomic_DNA"/>
</dbReference>
<protein>
    <recommendedName>
        <fullName evidence="1">Helix-turn-helix domain-containing protein</fullName>
    </recommendedName>
</protein>
<evidence type="ECO:0000313" key="2">
    <source>
        <dbReference type="EMBL" id="KKN15392.1"/>
    </source>
</evidence>
<evidence type="ECO:0000259" key="1">
    <source>
        <dbReference type="Pfam" id="PF12728"/>
    </source>
</evidence>
<sequence length="58" mass="6575">MDKDLLTLKRAAKKLGIAKCTLYRWIQKDIILYVRLPSGSIRISQETIDSILNPTGSK</sequence>
<gene>
    <name evidence="2" type="ORF">LCGC14_0986340</name>
</gene>
<feature type="domain" description="Helix-turn-helix" evidence="1">
    <location>
        <begin position="5"/>
        <end position="50"/>
    </location>
</feature>
<dbReference type="InterPro" id="IPR009061">
    <property type="entry name" value="DNA-bd_dom_put_sf"/>
</dbReference>
<reference evidence="2" key="1">
    <citation type="journal article" date="2015" name="Nature">
        <title>Complex archaea that bridge the gap between prokaryotes and eukaryotes.</title>
        <authorList>
            <person name="Spang A."/>
            <person name="Saw J.H."/>
            <person name="Jorgensen S.L."/>
            <person name="Zaremba-Niedzwiedzka K."/>
            <person name="Martijn J."/>
            <person name="Lind A.E."/>
            <person name="van Eijk R."/>
            <person name="Schleper C."/>
            <person name="Guy L."/>
            <person name="Ettema T.J."/>
        </authorList>
    </citation>
    <scope>NUCLEOTIDE SEQUENCE</scope>
</reference>
<organism evidence="2">
    <name type="scientific">marine sediment metagenome</name>
    <dbReference type="NCBI Taxonomy" id="412755"/>
    <lineage>
        <taxon>unclassified sequences</taxon>
        <taxon>metagenomes</taxon>
        <taxon>ecological metagenomes</taxon>
    </lineage>
</organism>
<dbReference type="SUPFAM" id="SSF46955">
    <property type="entry name" value="Putative DNA-binding domain"/>
    <property type="match status" value="1"/>
</dbReference>
<dbReference type="InterPro" id="IPR041657">
    <property type="entry name" value="HTH_17"/>
</dbReference>
<comment type="caution">
    <text evidence="2">The sequence shown here is derived from an EMBL/GenBank/DDBJ whole genome shotgun (WGS) entry which is preliminary data.</text>
</comment>
<proteinExistence type="predicted"/>
<dbReference type="AlphaFoldDB" id="A0A0F9NTK8"/>
<name>A0A0F9NTK8_9ZZZZ</name>